<reference evidence="1 2" key="1">
    <citation type="journal article" date="2019" name="Sci. Rep.">
        <title>Orb-weaving spider Araneus ventricosus genome elucidates the spidroin gene catalogue.</title>
        <authorList>
            <person name="Kono N."/>
            <person name="Nakamura H."/>
            <person name="Ohtoshi R."/>
            <person name="Moran D.A.P."/>
            <person name="Shinohara A."/>
            <person name="Yoshida Y."/>
            <person name="Fujiwara M."/>
            <person name="Mori M."/>
            <person name="Tomita M."/>
            <person name="Arakawa K."/>
        </authorList>
    </citation>
    <scope>NUCLEOTIDE SEQUENCE [LARGE SCALE GENOMIC DNA]</scope>
</reference>
<dbReference type="Proteomes" id="UP000499080">
    <property type="component" value="Unassembled WGS sequence"/>
</dbReference>
<name>A0A4Y2LTG7_ARAVE</name>
<dbReference type="EMBL" id="BGPR01006177">
    <property type="protein sequence ID" value="GBN16667.1"/>
    <property type="molecule type" value="Genomic_DNA"/>
</dbReference>
<dbReference type="AlphaFoldDB" id="A0A4Y2LTG7"/>
<sequence>MNFYRRLTPKTRKVDETLRNGTPRTFSNMDETLRNETHMTFSNMDETPKSSHEMDDGEGDLVIVTDDEELERMSQPKQIKPNDMFKIYFPSVPKEIHWCDGKATHTFRCERYYVKGKKFDEDLTQHRAEQAC</sequence>
<organism evidence="1 2">
    <name type="scientific">Araneus ventricosus</name>
    <name type="common">Orbweaver spider</name>
    <name type="synonym">Epeira ventricosa</name>
    <dbReference type="NCBI Taxonomy" id="182803"/>
    <lineage>
        <taxon>Eukaryota</taxon>
        <taxon>Metazoa</taxon>
        <taxon>Ecdysozoa</taxon>
        <taxon>Arthropoda</taxon>
        <taxon>Chelicerata</taxon>
        <taxon>Arachnida</taxon>
        <taxon>Araneae</taxon>
        <taxon>Araneomorphae</taxon>
        <taxon>Entelegynae</taxon>
        <taxon>Araneoidea</taxon>
        <taxon>Araneidae</taxon>
        <taxon>Araneus</taxon>
    </lineage>
</organism>
<protein>
    <submittedName>
        <fullName evidence="1">Uncharacterized protein</fullName>
    </submittedName>
</protein>
<evidence type="ECO:0000313" key="2">
    <source>
        <dbReference type="Proteomes" id="UP000499080"/>
    </source>
</evidence>
<keyword evidence="2" id="KW-1185">Reference proteome</keyword>
<comment type="caution">
    <text evidence="1">The sequence shown here is derived from an EMBL/GenBank/DDBJ whole genome shotgun (WGS) entry which is preliminary data.</text>
</comment>
<gene>
    <name evidence="1" type="ORF">AVEN_224676_1</name>
</gene>
<proteinExistence type="predicted"/>
<evidence type="ECO:0000313" key="1">
    <source>
        <dbReference type="EMBL" id="GBN16667.1"/>
    </source>
</evidence>
<accession>A0A4Y2LTG7</accession>